<feature type="non-terminal residue" evidence="1">
    <location>
        <position position="64"/>
    </location>
</feature>
<protein>
    <submittedName>
        <fullName evidence="1">Uncharacterized protein</fullName>
    </submittedName>
</protein>
<sequence length="64" mass="7673">KYHKFKDRDMATFVARDPHRMIERFDSIGFNLWKLRMKMLLLSKDILNIVEGSETKPTQDAYLI</sequence>
<evidence type="ECO:0000313" key="2">
    <source>
        <dbReference type="Proteomes" id="UP000824469"/>
    </source>
</evidence>
<keyword evidence="2" id="KW-1185">Reference proteome</keyword>
<feature type="non-terminal residue" evidence="1">
    <location>
        <position position="1"/>
    </location>
</feature>
<proteinExistence type="predicted"/>
<comment type="caution">
    <text evidence="1">The sequence shown here is derived from an EMBL/GenBank/DDBJ whole genome shotgun (WGS) entry which is preliminary data.</text>
</comment>
<reference evidence="1 2" key="1">
    <citation type="journal article" date="2021" name="Nat. Plants">
        <title>The Taxus genome provides insights into paclitaxel biosynthesis.</title>
        <authorList>
            <person name="Xiong X."/>
            <person name="Gou J."/>
            <person name="Liao Q."/>
            <person name="Li Y."/>
            <person name="Zhou Q."/>
            <person name="Bi G."/>
            <person name="Li C."/>
            <person name="Du R."/>
            <person name="Wang X."/>
            <person name="Sun T."/>
            <person name="Guo L."/>
            <person name="Liang H."/>
            <person name="Lu P."/>
            <person name="Wu Y."/>
            <person name="Zhang Z."/>
            <person name="Ro D.K."/>
            <person name="Shang Y."/>
            <person name="Huang S."/>
            <person name="Yan J."/>
        </authorList>
    </citation>
    <scope>NUCLEOTIDE SEQUENCE [LARGE SCALE GENOMIC DNA]</scope>
    <source>
        <strain evidence="1">Ta-2019</strain>
    </source>
</reference>
<dbReference type="EMBL" id="JAHRHJ020000009">
    <property type="protein sequence ID" value="KAH9300015.1"/>
    <property type="molecule type" value="Genomic_DNA"/>
</dbReference>
<organism evidence="1 2">
    <name type="scientific">Taxus chinensis</name>
    <name type="common">Chinese yew</name>
    <name type="synonym">Taxus wallichiana var. chinensis</name>
    <dbReference type="NCBI Taxonomy" id="29808"/>
    <lineage>
        <taxon>Eukaryota</taxon>
        <taxon>Viridiplantae</taxon>
        <taxon>Streptophyta</taxon>
        <taxon>Embryophyta</taxon>
        <taxon>Tracheophyta</taxon>
        <taxon>Spermatophyta</taxon>
        <taxon>Pinopsida</taxon>
        <taxon>Pinidae</taxon>
        <taxon>Conifers II</taxon>
        <taxon>Cupressales</taxon>
        <taxon>Taxaceae</taxon>
        <taxon>Taxus</taxon>
    </lineage>
</organism>
<accession>A0AA38CGM6</accession>
<gene>
    <name evidence="1" type="ORF">KI387_011598</name>
</gene>
<dbReference type="AlphaFoldDB" id="A0AA38CGM6"/>
<dbReference type="Proteomes" id="UP000824469">
    <property type="component" value="Unassembled WGS sequence"/>
</dbReference>
<evidence type="ECO:0000313" key="1">
    <source>
        <dbReference type="EMBL" id="KAH9300015.1"/>
    </source>
</evidence>
<name>A0AA38CGM6_TAXCH</name>